<dbReference type="GO" id="GO:0003723">
    <property type="term" value="F:RNA binding"/>
    <property type="evidence" value="ECO:0007669"/>
    <property type="project" value="InterPro"/>
</dbReference>
<evidence type="ECO:0000256" key="1">
    <source>
        <dbReference type="PROSITE-ProRule" id="PRU00042"/>
    </source>
</evidence>
<keyword evidence="1" id="KW-0863">Zinc-finger</keyword>
<evidence type="ECO:0000313" key="5">
    <source>
        <dbReference type="Proteomes" id="UP000266841"/>
    </source>
</evidence>
<proteinExistence type="predicted"/>
<organism evidence="4 5">
    <name type="scientific">Thalassiosira oceanica</name>
    <name type="common">Marine diatom</name>
    <dbReference type="NCBI Taxonomy" id="159749"/>
    <lineage>
        <taxon>Eukaryota</taxon>
        <taxon>Sar</taxon>
        <taxon>Stramenopiles</taxon>
        <taxon>Ochrophyta</taxon>
        <taxon>Bacillariophyta</taxon>
        <taxon>Coscinodiscophyceae</taxon>
        <taxon>Thalassiosirophycidae</taxon>
        <taxon>Thalassiosirales</taxon>
        <taxon>Thalassiosiraceae</taxon>
        <taxon>Thalassiosira</taxon>
    </lineage>
</organism>
<dbReference type="Proteomes" id="UP000266841">
    <property type="component" value="Unassembled WGS sequence"/>
</dbReference>
<keyword evidence="1" id="KW-0479">Metal-binding</keyword>
<sequence>MMTKVRRRHSQQASASAKESLLLLLFILVHVTVGLCNDHVSRWHVGLTQCYAVKEQKEQSKDDEDKFVCSGCGERYKSRNSLFRHLRGSDEASLWCPLAESKEYELLQTVVIRFGYHVDEDINSANDYVAQQIKQAFCELAKNNGGRSTDKALALPRDDDQRGRDVFMTALAKSSVSVIVSGLSYSTATKLRQPSLAQDRNVRSAVSEFLSLNYKMVGSQPSIENWKEYAKVNLINDLQSYVDSRVTSNCRITIHEVDALVPRDASISAEQSCTQIAYKYLMPLTWVLPLQSGQERLADAEGELERWWKQVSLQSKESFQQQHPGKKWNVSSPKIIKKLKHSLKTVESETVVNRKTRRQSLGEGRIVSDDRDAPKRLAHGRFGQLWRKERRCWSNFACPSLGGKYSSPSHESVWRTVDRARIVGFRDTTATIPDAIIEFSGDGFVVGQIERIVSSVVALTQGWLPQDFMAIATQPNIFLPAPAPPPRTASRLYYKSARYHFHELTGGRNAFEDTIRVESDAERQWESELQQILSSVAPCTLEDSRWLQKLRDDVCPAIQEQLDESTTDLSQSLPPTNTPEVYSRTLSLLRGLVGASRWPTTSQARARVIKQNEDGSMSSKKGASEISAGSFTVVNEYLWSGPLPLANDLFPELTDAVFQLEEALIDTKSVQAAEGVERGSSWKRSPSTHCAVNRNAQFTPHVDSGRGLGQSLSLIVGLGDYGGGETYVQGRAYDIRYSPLEFDGWSQLHWTAPFVNERFSLVFFSPELV</sequence>
<dbReference type="EMBL" id="AGNL01003813">
    <property type="protein sequence ID" value="EJK74292.1"/>
    <property type="molecule type" value="Genomic_DNA"/>
</dbReference>
<keyword evidence="1" id="KW-0862">Zinc</keyword>
<dbReference type="PROSITE" id="PS50157">
    <property type="entry name" value="ZINC_FINGER_C2H2_2"/>
    <property type="match status" value="1"/>
</dbReference>
<dbReference type="InterPro" id="IPR020095">
    <property type="entry name" value="PsdUridine_synth_TruA_C"/>
</dbReference>
<accession>K0TPA0</accession>
<dbReference type="InterPro" id="IPR013087">
    <property type="entry name" value="Znf_C2H2_type"/>
</dbReference>
<evidence type="ECO:0000256" key="2">
    <source>
        <dbReference type="SAM" id="SignalP"/>
    </source>
</evidence>
<gene>
    <name evidence="4" type="ORF">THAOC_04040</name>
</gene>
<feature type="chain" id="PRO_5003838643" description="C2H2-type domain-containing protein" evidence="2">
    <location>
        <begin position="35"/>
        <end position="769"/>
    </location>
</feature>
<comment type="caution">
    <text evidence="4">The sequence shown here is derived from an EMBL/GenBank/DDBJ whole genome shotgun (WGS) entry which is preliminary data.</text>
</comment>
<keyword evidence="5" id="KW-1185">Reference proteome</keyword>
<reference evidence="4 5" key="1">
    <citation type="journal article" date="2012" name="Genome Biol.">
        <title>Genome and low-iron response of an oceanic diatom adapted to chronic iron limitation.</title>
        <authorList>
            <person name="Lommer M."/>
            <person name="Specht M."/>
            <person name="Roy A.S."/>
            <person name="Kraemer L."/>
            <person name="Andreson R."/>
            <person name="Gutowska M.A."/>
            <person name="Wolf J."/>
            <person name="Bergner S.V."/>
            <person name="Schilhabel M.B."/>
            <person name="Klostermeier U.C."/>
            <person name="Beiko R.G."/>
            <person name="Rosenstiel P."/>
            <person name="Hippler M."/>
            <person name="Laroche J."/>
        </authorList>
    </citation>
    <scope>NUCLEOTIDE SEQUENCE [LARGE SCALE GENOMIC DNA]</scope>
    <source>
        <strain evidence="4 5">CCMP1005</strain>
    </source>
</reference>
<feature type="domain" description="C2H2-type" evidence="3">
    <location>
        <begin position="67"/>
        <end position="87"/>
    </location>
</feature>
<dbReference type="AlphaFoldDB" id="K0TPA0"/>
<name>K0TPA0_THAOC</name>
<protein>
    <recommendedName>
        <fullName evidence="3">C2H2-type domain-containing protein</fullName>
    </recommendedName>
</protein>
<dbReference type="eggNOG" id="ENOG502RZDN">
    <property type="taxonomic scope" value="Eukaryota"/>
</dbReference>
<dbReference type="Gene3D" id="3.30.70.660">
    <property type="entry name" value="Pseudouridine synthase I, catalytic domain, C-terminal subdomain"/>
    <property type="match status" value="1"/>
</dbReference>
<dbReference type="GO" id="GO:0008270">
    <property type="term" value="F:zinc ion binding"/>
    <property type="evidence" value="ECO:0007669"/>
    <property type="project" value="UniProtKB-KW"/>
</dbReference>
<feature type="signal peptide" evidence="2">
    <location>
        <begin position="1"/>
        <end position="34"/>
    </location>
</feature>
<evidence type="ECO:0000259" key="3">
    <source>
        <dbReference type="PROSITE" id="PS50157"/>
    </source>
</evidence>
<keyword evidence="2" id="KW-0732">Signal</keyword>
<evidence type="ECO:0000313" key="4">
    <source>
        <dbReference type="EMBL" id="EJK74292.1"/>
    </source>
</evidence>
<dbReference type="GO" id="GO:0009982">
    <property type="term" value="F:pseudouridine synthase activity"/>
    <property type="evidence" value="ECO:0007669"/>
    <property type="project" value="InterPro"/>
</dbReference>
<dbReference type="OrthoDB" id="416253at2759"/>